<gene>
    <name evidence="2" type="ORF">BDW59DRAFT_165511</name>
</gene>
<feature type="compositionally biased region" description="Polar residues" evidence="1">
    <location>
        <begin position="132"/>
        <end position="144"/>
    </location>
</feature>
<name>A0ABR4HSG6_9EURO</name>
<dbReference type="EMBL" id="JBFXLS010000084">
    <property type="protein sequence ID" value="KAL2818438.1"/>
    <property type="molecule type" value="Genomic_DNA"/>
</dbReference>
<evidence type="ECO:0000313" key="3">
    <source>
        <dbReference type="Proteomes" id="UP001610335"/>
    </source>
</evidence>
<keyword evidence="3" id="KW-1185">Reference proteome</keyword>
<evidence type="ECO:0000256" key="1">
    <source>
        <dbReference type="SAM" id="MobiDB-lite"/>
    </source>
</evidence>
<dbReference type="Proteomes" id="UP001610335">
    <property type="component" value="Unassembled WGS sequence"/>
</dbReference>
<feature type="region of interest" description="Disordered" evidence="1">
    <location>
        <begin position="129"/>
        <end position="166"/>
    </location>
</feature>
<protein>
    <submittedName>
        <fullName evidence="2">Uncharacterized protein</fullName>
    </submittedName>
</protein>
<accession>A0ABR4HSG6</accession>
<sequence length="241" mass="27443">MREKLWDAVQQIAEVDVVVDIEVLPNESVSWFVYHHPWFGKFVGLLREAQATQTYLQFPSKTIDFESLTRFEQLGGRRCATKVQTETNSKDFFAFKGADLRTFLTYYDEVESGSSDTDEDDLTLLKTGTMPMGSSRTSPHTPISSPRLPHLSRYRNPPPPGMRVKTRTRRPSFAVLLHKRGPHDIKPGDSLIDDNEHLLLIDWEQSDAPCTTLALEADGTWDVTEQKGADDVPHLVYTKYE</sequence>
<evidence type="ECO:0000313" key="2">
    <source>
        <dbReference type="EMBL" id="KAL2818438.1"/>
    </source>
</evidence>
<proteinExistence type="predicted"/>
<comment type="caution">
    <text evidence="2">The sequence shown here is derived from an EMBL/GenBank/DDBJ whole genome shotgun (WGS) entry which is preliminary data.</text>
</comment>
<reference evidence="2 3" key="1">
    <citation type="submission" date="2024-07" db="EMBL/GenBank/DDBJ databases">
        <title>Section-level genome sequencing and comparative genomics of Aspergillus sections Usti and Cavernicolus.</title>
        <authorList>
            <consortium name="Lawrence Berkeley National Laboratory"/>
            <person name="Nybo J.L."/>
            <person name="Vesth T.C."/>
            <person name="Theobald S."/>
            <person name="Frisvad J.C."/>
            <person name="Larsen T.O."/>
            <person name="Kjaerboelling I."/>
            <person name="Rothschild-Mancinelli K."/>
            <person name="Lyhne E.K."/>
            <person name="Kogle M.E."/>
            <person name="Barry K."/>
            <person name="Clum A."/>
            <person name="Na H."/>
            <person name="Ledsgaard L."/>
            <person name="Lin J."/>
            <person name="Lipzen A."/>
            <person name="Kuo A."/>
            <person name="Riley R."/>
            <person name="Mondo S."/>
            <person name="LaButti K."/>
            <person name="Haridas S."/>
            <person name="Pangalinan J."/>
            <person name="Salamov A.A."/>
            <person name="Simmons B.A."/>
            <person name="Magnuson J.K."/>
            <person name="Chen J."/>
            <person name="Drula E."/>
            <person name="Henrissat B."/>
            <person name="Wiebenga A."/>
            <person name="Lubbers R.J."/>
            <person name="Gomes A.C."/>
            <person name="Makela M.R."/>
            <person name="Stajich J."/>
            <person name="Grigoriev I.V."/>
            <person name="Mortensen U.H."/>
            <person name="De vries R.P."/>
            <person name="Baker S.E."/>
            <person name="Andersen M.R."/>
        </authorList>
    </citation>
    <scope>NUCLEOTIDE SEQUENCE [LARGE SCALE GENOMIC DNA]</scope>
    <source>
        <strain evidence="2 3">CBS 600.67</strain>
    </source>
</reference>
<organism evidence="2 3">
    <name type="scientific">Aspergillus cavernicola</name>
    <dbReference type="NCBI Taxonomy" id="176166"/>
    <lineage>
        <taxon>Eukaryota</taxon>
        <taxon>Fungi</taxon>
        <taxon>Dikarya</taxon>
        <taxon>Ascomycota</taxon>
        <taxon>Pezizomycotina</taxon>
        <taxon>Eurotiomycetes</taxon>
        <taxon>Eurotiomycetidae</taxon>
        <taxon>Eurotiales</taxon>
        <taxon>Aspergillaceae</taxon>
        <taxon>Aspergillus</taxon>
        <taxon>Aspergillus subgen. Nidulantes</taxon>
    </lineage>
</organism>